<dbReference type="OrthoDB" id="885191at2759"/>
<dbReference type="Proteomes" id="UP000554482">
    <property type="component" value="Unassembled WGS sequence"/>
</dbReference>
<dbReference type="Gene3D" id="6.10.250.1310">
    <property type="match status" value="1"/>
</dbReference>
<evidence type="ECO:0000259" key="12">
    <source>
        <dbReference type="PROSITE" id="PS51194"/>
    </source>
</evidence>
<dbReference type="GO" id="GO:0003677">
    <property type="term" value="F:DNA binding"/>
    <property type="evidence" value="ECO:0007669"/>
    <property type="project" value="UniProtKB-KW"/>
</dbReference>
<gene>
    <name evidence="13" type="ORF">FRX31_027632</name>
</gene>
<dbReference type="InterPro" id="IPR056882">
    <property type="entry name" value="MOM1_dom"/>
</dbReference>
<dbReference type="Gene3D" id="3.40.50.10810">
    <property type="entry name" value="Tandem AAA-ATPase domain"/>
    <property type="match status" value="1"/>
</dbReference>
<feature type="compositionally biased region" description="Basic and acidic residues" evidence="9">
    <location>
        <begin position="62"/>
        <end position="71"/>
    </location>
</feature>
<evidence type="ECO:0000256" key="4">
    <source>
        <dbReference type="ARBA" id="ARBA00022801"/>
    </source>
</evidence>
<evidence type="ECO:0000313" key="13">
    <source>
        <dbReference type="EMBL" id="KAF5182778.1"/>
    </source>
</evidence>
<feature type="compositionally biased region" description="Basic and acidic residues" evidence="9">
    <location>
        <begin position="179"/>
        <end position="195"/>
    </location>
</feature>
<name>A0A7J6VDT3_THATH</name>
<keyword evidence="5" id="KW-0862">Zinc</keyword>
<feature type="compositionally biased region" description="Basic and acidic residues" evidence="9">
    <location>
        <begin position="211"/>
        <end position="231"/>
    </location>
</feature>
<evidence type="ECO:0000256" key="6">
    <source>
        <dbReference type="ARBA" id="ARBA00023242"/>
    </source>
</evidence>
<evidence type="ECO:0000256" key="1">
    <source>
        <dbReference type="ARBA" id="ARBA00022723"/>
    </source>
</evidence>
<feature type="region of interest" description="Disordered" evidence="9">
    <location>
        <begin position="1583"/>
        <end position="1634"/>
    </location>
</feature>
<dbReference type="Gene3D" id="3.30.40.10">
    <property type="entry name" value="Zinc/RING finger domain, C3HC4 (zinc finger)"/>
    <property type="match status" value="1"/>
</dbReference>
<keyword evidence="4" id="KW-0378">Hydrolase</keyword>
<dbReference type="EMBL" id="JABWDY010034311">
    <property type="protein sequence ID" value="KAF5182778.1"/>
    <property type="molecule type" value="Genomic_DNA"/>
</dbReference>
<feature type="region of interest" description="Disordered" evidence="9">
    <location>
        <begin position="1"/>
        <end position="287"/>
    </location>
</feature>
<evidence type="ECO:0000256" key="3">
    <source>
        <dbReference type="ARBA" id="ARBA00022771"/>
    </source>
</evidence>
<feature type="compositionally biased region" description="Basic and acidic residues" evidence="9">
    <location>
        <begin position="109"/>
        <end position="153"/>
    </location>
</feature>
<feature type="compositionally biased region" description="Polar residues" evidence="9">
    <location>
        <begin position="2775"/>
        <end position="2788"/>
    </location>
</feature>
<feature type="domain" description="Helicase C-terminal" evidence="12">
    <location>
        <begin position="1064"/>
        <end position="1227"/>
    </location>
</feature>
<keyword evidence="6" id="KW-0539">Nucleus</keyword>
<dbReference type="PROSITE" id="PS01359">
    <property type="entry name" value="ZF_PHD_1"/>
    <property type="match status" value="1"/>
</dbReference>
<evidence type="ECO:0000256" key="5">
    <source>
        <dbReference type="ARBA" id="ARBA00022833"/>
    </source>
</evidence>
<dbReference type="GO" id="GO:0008270">
    <property type="term" value="F:zinc ion binding"/>
    <property type="evidence" value="ECO:0007669"/>
    <property type="project" value="UniProtKB-KW"/>
</dbReference>
<keyword evidence="2" id="KW-0677">Repeat</keyword>
<keyword evidence="1" id="KW-0479">Metal-binding</keyword>
<dbReference type="GO" id="GO:0031507">
    <property type="term" value="P:heterochromatin formation"/>
    <property type="evidence" value="ECO:0007669"/>
    <property type="project" value="InterPro"/>
</dbReference>
<dbReference type="InterPro" id="IPR000330">
    <property type="entry name" value="SNF2_N"/>
</dbReference>
<dbReference type="GO" id="GO:0005524">
    <property type="term" value="F:ATP binding"/>
    <property type="evidence" value="ECO:0007669"/>
    <property type="project" value="InterPro"/>
</dbReference>
<dbReference type="CDD" id="cd00024">
    <property type="entry name" value="CD_CSD"/>
    <property type="match status" value="1"/>
</dbReference>
<dbReference type="InterPro" id="IPR019787">
    <property type="entry name" value="Znf_PHD-finger"/>
</dbReference>
<dbReference type="Pfam" id="PF25029">
    <property type="entry name" value="MOM1"/>
    <property type="match status" value="1"/>
</dbReference>
<dbReference type="InterPro" id="IPR027417">
    <property type="entry name" value="P-loop_NTPase"/>
</dbReference>
<dbReference type="Pfam" id="PF00385">
    <property type="entry name" value="Chromo"/>
    <property type="match status" value="1"/>
</dbReference>
<dbReference type="GO" id="GO:0016787">
    <property type="term" value="F:hydrolase activity"/>
    <property type="evidence" value="ECO:0007669"/>
    <property type="project" value="UniProtKB-KW"/>
</dbReference>
<reference evidence="13 14" key="1">
    <citation type="submission" date="2020-06" db="EMBL/GenBank/DDBJ databases">
        <title>Transcriptomic and genomic resources for Thalictrum thalictroides and T. hernandezii: Facilitating candidate gene discovery in an emerging model plant lineage.</title>
        <authorList>
            <person name="Arias T."/>
            <person name="Riano-Pachon D.M."/>
            <person name="Di Stilio V.S."/>
        </authorList>
    </citation>
    <scope>NUCLEOTIDE SEQUENCE [LARGE SCALE GENOMIC DNA]</scope>
    <source>
        <strain evidence="14">cv. WT478/WT964</strain>
        <tissue evidence="13">Leaves</tissue>
    </source>
</reference>
<evidence type="ECO:0000259" key="10">
    <source>
        <dbReference type="PROSITE" id="PS50013"/>
    </source>
</evidence>
<dbReference type="InterPro" id="IPR011011">
    <property type="entry name" value="Znf_FYVE_PHD"/>
</dbReference>
<dbReference type="InterPro" id="IPR016197">
    <property type="entry name" value="Chromo-like_dom_sf"/>
</dbReference>
<keyword evidence="13" id="KW-0347">Helicase</keyword>
<feature type="domain" description="Chromo" evidence="10">
    <location>
        <begin position="604"/>
        <end position="657"/>
    </location>
</feature>
<feature type="compositionally biased region" description="Polar residues" evidence="9">
    <location>
        <begin position="278"/>
        <end position="287"/>
    </location>
</feature>
<evidence type="ECO:0000256" key="7">
    <source>
        <dbReference type="PROSITE-ProRule" id="PRU00146"/>
    </source>
</evidence>
<feature type="region of interest" description="Disordered" evidence="9">
    <location>
        <begin position="2756"/>
        <end position="2806"/>
    </location>
</feature>
<dbReference type="SUPFAM" id="SSF57903">
    <property type="entry name" value="FYVE/PHD zinc finger"/>
    <property type="match status" value="1"/>
</dbReference>
<feature type="compositionally biased region" description="Low complexity" evidence="9">
    <location>
        <begin position="28"/>
        <end position="39"/>
    </location>
</feature>
<dbReference type="CDD" id="cd18793">
    <property type="entry name" value="SF2_C_SNF"/>
    <property type="match status" value="1"/>
</dbReference>
<dbReference type="SMART" id="SM00249">
    <property type="entry name" value="PHD"/>
    <property type="match status" value="1"/>
</dbReference>
<dbReference type="PROSITE" id="PS50016">
    <property type="entry name" value="ZF_PHD_2"/>
    <property type="match status" value="1"/>
</dbReference>
<feature type="compositionally biased region" description="Polar residues" evidence="9">
    <location>
        <begin position="197"/>
        <end position="208"/>
    </location>
</feature>
<feature type="compositionally biased region" description="Basic and acidic residues" evidence="9">
    <location>
        <begin position="79"/>
        <end position="100"/>
    </location>
</feature>
<feature type="compositionally biased region" description="Polar residues" evidence="9">
    <location>
        <begin position="2756"/>
        <end position="2766"/>
    </location>
</feature>
<evidence type="ECO:0000313" key="14">
    <source>
        <dbReference type="Proteomes" id="UP000554482"/>
    </source>
</evidence>
<dbReference type="InterPro" id="IPR023780">
    <property type="entry name" value="Chromo_domain"/>
</dbReference>
<feature type="coiled-coil region" evidence="8">
    <location>
        <begin position="2588"/>
        <end position="2630"/>
    </location>
</feature>
<dbReference type="GO" id="GO:0004386">
    <property type="term" value="F:helicase activity"/>
    <property type="evidence" value="ECO:0007669"/>
    <property type="project" value="UniProtKB-KW"/>
</dbReference>
<dbReference type="Gene3D" id="2.40.50.40">
    <property type="match status" value="2"/>
</dbReference>
<organism evidence="13 14">
    <name type="scientific">Thalictrum thalictroides</name>
    <name type="common">Rue-anemone</name>
    <name type="synonym">Anemone thalictroides</name>
    <dbReference type="NCBI Taxonomy" id="46969"/>
    <lineage>
        <taxon>Eukaryota</taxon>
        <taxon>Viridiplantae</taxon>
        <taxon>Streptophyta</taxon>
        <taxon>Embryophyta</taxon>
        <taxon>Tracheophyta</taxon>
        <taxon>Spermatophyta</taxon>
        <taxon>Magnoliopsida</taxon>
        <taxon>Ranunculales</taxon>
        <taxon>Ranunculaceae</taxon>
        <taxon>Thalictroideae</taxon>
        <taxon>Thalictrum</taxon>
    </lineage>
</organism>
<feature type="region of interest" description="Disordered" evidence="9">
    <location>
        <begin position="2315"/>
        <end position="2343"/>
    </location>
</feature>
<dbReference type="SMART" id="SM00298">
    <property type="entry name" value="CHROMO"/>
    <property type="match status" value="1"/>
</dbReference>
<evidence type="ECO:0000259" key="11">
    <source>
        <dbReference type="PROSITE" id="PS50016"/>
    </source>
</evidence>
<dbReference type="PANTHER" id="PTHR35116:SF2">
    <property type="entry name" value="ATP-DEPENDENT HELICASE FAMILY PROTEIN-RELATED"/>
    <property type="match status" value="1"/>
</dbReference>
<dbReference type="InterPro" id="IPR019786">
    <property type="entry name" value="Zinc_finger_PHD-type_CS"/>
</dbReference>
<dbReference type="InterPro" id="IPR001965">
    <property type="entry name" value="Znf_PHD"/>
</dbReference>
<evidence type="ECO:0000256" key="9">
    <source>
        <dbReference type="SAM" id="MobiDB-lite"/>
    </source>
</evidence>
<proteinExistence type="predicted"/>
<dbReference type="Pfam" id="PF00176">
    <property type="entry name" value="SNF2-rel_dom"/>
    <property type="match status" value="1"/>
</dbReference>
<keyword evidence="13" id="KW-0238">DNA-binding</keyword>
<dbReference type="InterPro" id="IPR000953">
    <property type="entry name" value="Chromo/chromo_shadow_dom"/>
</dbReference>
<dbReference type="InterPro" id="IPR039322">
    <property type="entry name" value="MOM1"/>
</dbReference>
<feature type="region of interest" description="Disordered" evidence="9">
    <location>
        <begin position="2359"/>
        <end position="2384"/>
    </location>
</feature>
<dbReference type="InterPro" id="IPR038718">
    <property type="entry name" value="SNF2-like_sf"/>
</dbReference>
<dbReference type="InterPro" id="IPR049730">
    <property type="entry name" value="SNF2/RAD54-like_C"/>
</dbReference>
<sequence length="2887" mass="322789">MANVTRSTRKFKEDDTNSKGGNVGGKGLSASGSSNSDTSGLRRSARETPVKKQRASSPVSTRKSERIEKRTPLSPPTMRKSEIVEKQRMPSPLRRSERGGNHLSTSSPDSRKSEKGLDLLENRNKQENTDNSEKFTKVNTIDRSRDEKKDTRTAHTVSRKKRMDARTYIKALLKPQPKKTQESDRSKRLKEHDEASQGDTVRMGSSSFKEAVAEDIVRNAEEVGEKDAGEGEDRDAEESCDGLKNLEARRSKNIGEELAHSSRKRKKFEDEFHECTNRDSSPVSKCSSLELFPGVSAKEAVTDAEKVQLDGSTRDGILKVSMVSTSEGRSVSDDQCLEKDFTLGTPKKKKKLDEIDSDASMTAANEEIYSSADPVPSSPSESKRASFLERCYACSKRQRFEVDSQKCLICSHNNEENRNSCNDSSLEEVREKGSIFKNPDNGLMPTHCTIKDGNQTKVNHIDRSLREDVHRSEPLSDVERKNVHGQTFVHSTGRISNPLEEEGGELMFTSCKGLSEECCNKMQSKESPLDIQTEYDHNACVICKLGGELLCCNGKGCKRNYHLHCLDLPLKIVPVGVWHCFQCIKRKIQFGMHSVSEGVESICDVREEVVPDCEGSRKQKHYLVKYKGLAHVHNRWVPEHQLLLEFPLLVARFKKKQTLKWKSKWTKPHRLVQKRFLTSPKQQDETFSDCQCEWFVKWTSLGYEHGTWELENAPFLGSIEAMELKRDYESRLEKAVSAANPSFVKLLEERKNTAPKQSKLPSLDTCRLDTGHLNFVNKLREYWRKSQNAVVAEDQEHILKVVLFILSMHSDVCRPFLIISTSHAISLWEAEFMRSAPSVNVVAYNGNKVVRETIRALEFYEDGGCVMLQVLLSPIEAIIEDLEAFEFIGWEAIIVDECQRPRVSCHYEQIKKLTNGFRLLLLSGPIKDSIAEYLNHLSFIETGDISMKTDSGDTISNLKERFARFVVCDRKSDSSKFVEYWVPVRLSNVQLEQYCATLLSNSFSLCSCSKNDPVGALRDILISVRKTCDHPYLVNQSLQSLLRKDLSEVESLDVEINASGKLQVLDKILSEIKERGLRVLILFQSIGGSGRNGIGDILDDFLCQRFGQESYERVDSGLLSSRKQAALNKFNNKERGRFVFLIENRACVPSIKLSSVDMLIIFDSDWNPLNDLRALQKISIDSQFEQLKVFRLYSSCSVEEKVLILAKQNLTLDSNIQNLNNSTSHLLLLWGANFLFHKLDEFHSDCTSSSVSKISSEQLFLSDLMQEVLSQLPNDAESKEKENCKIVIKAQQSGASYSNDIKLLGEKEMQLMGEELPHVLWTNILKGRYPQWRYASGPSQRIRRKVQYYDELPEKPQENAEIVKKRKKVVSNIVDLNSLESGLNDKRKLVSVDKEGASGGPTGNGSPILFESTAKTNTVNHSVLDKPEIHAVDSEENNNLRESQKSLHLSLKPVISKLCEILQLPDDVKSMAGKFLEYMMNNHKVYMEPISLFQAFQISLCWSAASLLNCKIGRKFRKESLSLAKQHLNFECKEEEAQSVYSVVLQGLKKQFCHQVDSVELIPAENHSPKGKEEKFDPMALQSSLSGQQELEDGEIRETPKSHKCSIQLDSSQEKQAADSENGSGSSNFGSSKNIKQVNKVHRWRMKKLYEKQEVEFEKFKKNKEKIVEKEHAHLEKKHKLESALIRRLNSQLSVRLGKLKKLDQDFARKKEEVNIRMEEQQKRLVAMQRIARDEEYLLEKQWMQEAKSGRSVATYATLPLSVFGSRVDIMEDLEQVIVSHESSSSGFRVEHMNGCVQGGVIREEATTPSSMSLERQDTNGVVSVLPAGAVPSVICVTIPEKEFEVIATEPSPLSMQFSEAVVEKNTLVSESAADTKSKQEGRLCRSGSGSSSLEQMLIIPLSDQGHTAPAQDGQIRSFQVTVDENAEPAEPDLYDVEVSKYNVSNESQVDIQALWAADAVACNQVNGDTPVVLSDVQLQLSQADSLPNGLTQSDVQACARVHQEPNVLLQQFDAQIQEPCEDQDAMVDVEVSESNVSNESQVGIQVLRAADAVLCNAVNDDTTMVPFAVQLQLSPVADTLSNEPSQSDVQACARVDREPNVSLQPFEAQIGAPCEDQDAMVDVEVSESNVSNESQVGIQVLQAADAVLCNAVNDDTTIVPSAVQLQLSPVADTLSNEPSQSDVQAYVRVDREPNVSLQPFEAQIRAPCEDHDAMIDEEVFECNVVNESQVEIRALLEVDAVSSNQVIDDTLVVPSAVQLQLSPGADTLSTEPTQSDVQACARVDQEPNVSLQQFETQRRAPCEDQGPMIDCFGPVPDNHFGRAASEQTQAPTPLPDALSTEHSQLEVSASTCINQEQRNERQISHQQFGTQLRPPVEDQHEPLNHADTLAGNQFRNAAAAAQPVPELPPAMEQSIQDVLNDHPWPLLDSRFTHAHSQQIQDLGPSADPPSTVSSQIELPTVTCTDQMQRNERQILLQPSELQIGSPVEDQNELFNHPDPCSSTHVPAQPPSVQQSELLNHFYSRPNAQSRLPVESSVTGIGSRLSDCRTMRISPDYSSLPPQSAPVTPQVSQQIFLDPLQNELGRIRKEEEHTFKMHEEEKMRLSSECEKELEEIRRKYNTMLQNAELEFVKKKKALETNYKIVNLNRSLAEAFRLKCESRTGSSGQQQGAPPGFMQQMLRSPLQQAAQSPAPVPGPRAAPLPIPPVQMVHQPSALFSSNPIRSHFGQVRTPFGNHHIRTEMRAPAPHLQRFRPTTSMQAPSLSPLSCVLPGQRSLSNPTSASSVHPQRTPPQPTHMPGPFNRTHQSENMAAFRSSHHSSLSALELRMDVERHPSPNPPNLLPPLQDCGQIINARDAAGLKITGGLREPSVRTGTAADVVYLSDDD</sequence>
<keyword evidence="8" id="KW-0175">Coiled coil</keyword>
<feature type="compositionally biased region" description="Basic and acidic residues" evidence="9">
    <location>
        <begin position="267"/>
        <end position="277"/>
    </location>
</feature>
<accession>A0A7J6VDT3</accession>
<keyword evidence="3 7" id="KW-0863">Zinc-finger</keyword>
<dbReference type="Pfam" id="PF00271">
    <property type="entry name" value="Helicase_C"/>
    <property type="match status" value="1"/>
</dbReference>
<keyword evidence="13" id="KW-0067">ATP-binding</keyword>
<dbReference type="SUPFAM" id="SSF54160">
    <property type="entry name" value="Chromo domain-like"/>
    <property type="match status" value="2"/>
</dbReference>
<dbReference type="InterPro" id="IPR013083">
    <property type="entry name" value="Znf_RING/FYVE/PHD"/>
</dbReference>
<dbReference type="SUPFAM" id="SSF52540">
    <property type="entry name" value="P-loop containing nucleoside triphosphate hydrolases"/>
    <property type="match status" value="2"/>
</dbReference>
<evidence type="ECO:0000256" key="2">
    <source>
        <dbReference type="ARBA" id="ARBA00022737"/>
    </source>
</evidence>
<evidence type="ECO:0000256" key="8">
    <source>
        <dbReference type="SAM" id="Coils"/>
    </source>
</evidence>
<comment type="caution">
    <text evidence="13">The sequence shown here is derived from an EMBL/GenBank/DDBJ whole genome shotgun (WGS) entry which is preliminary data.</text>
</comment>
<feature type="domain" description="PHD-type" evidence="11">
    <location>
        <begin position="537"/>
        <end position="586"/>
    </location>
</feature>
<dbReference type="PROSITE" id="PS50013">
    <property type="entry name" value="CHROMO_2"/>
    <property type="match status" value="1"/>
</dbReference>
<dbReference type="InterPro" id="IPR001650">
    <property type="entry name" value="Helicase_C-like"/>
</dbReference>
<keyword evidence="14" id="KW-1185">Reference proteome</keyword>
<feature type="compositionally biased region" description="Low complexity" evidence="9">
    <location>
        <begin position="1620"/>
        <end position="1634"/>
    </location>
</feature>
<keyword evidence="13" id="KW-0547">Nucleotide-binding</keyword>
<dbReference type="PROSITE" id="PS51194">
    <property type="entry name" value="HELICASE_CTER"/>
    <property type="match status" value="1"/>
</dbReference>
<dbReference type="Gene3D" id="3.40.50.300">
    <property type="entry name" value="P-loop containing nucleotide triphosphate hydrolases"/>
    <property type="match status" value="1"/>
</dbReference>
<feature type="compositionally biased region" description="Basic and acidic residues" evidence="9">
    <location>
        <begin position="244"/>
        <end position="260"/>
    </location>
</feature>
<protein>
    <submittedName>
        <fullName evidence="13">Chromodomain-helicase-dna-binding protein</fullName>
    </submittedName>
</protein>
<dbReference type="PANTHER" id="PTHR35116">
    <property type="entry name" value="HELICASE PROTEIN MOM1"/>
    <property type="match status" value="1"/>
</dbReference>